<comment type="caution">
    <text evidence="1">The sequence shown here is derived from an EMBL/GenBank/DDBJ whole genome shotgun (WGS) entry which is preliminary data.</text>
</comment>
<proteinExistence type="predicted"/>
<evidence type="ECO:0008006" key="3">
    <source>
        <dbReference type="Google" id="ProtNLM"/>
    </source>
</evidence>
<dbReference type="Proteomes" id="UP001320843">
    <property type="component" value="Unassembled WGS sequence"/>
</dbReference>
<protein>
    <recommendedName>
        <fullName evidence="3">Resolvase HTH domain-containing protein</fullName>
    </recommendedName>
</protein>
<dbReference type="RefSeq" id="WP_267082257.1">
    <property type="nucleotide sequence ID" value="NZ_CP099530.1"/>
</dbReference>
<keyword evidence="2" id="KW-1185">Reference proteome</keyword>
<evidence type="ECO:0000313" key="1">
    <source>
        <dbReference type="EMBL" id="MCW0398759.1"/>
    </source>
</evidence>
<gene>
    <name evidence="1" type="ORF">NB700_001315</name>
</gene>
<sequence length="106" mass="11698">MAEDIKADELMDHLRSQFAASIRSAIDGLPAHQALQVADLLCAVQMDVLAGKRVSYRAKPDINAEAVAEAWRRGMTVAEITRQFKISRTAAYKYHPSRSAGRSRIG</sequence>
<reference evidence="1 2" key="1">
    <citation type="submission" date="2022-06" db="EMBL/GenBank/DDBJ databases">
        <title>Dynamics of rice microbiomes reveals core vertical transmitted seed endophytes.</title>
        <authorList>
            <person name="Liao K."/>
            <person name="Zhang X."/>
        </authorList>
    </citation>
    <scope>NUCLEOTIDE SEQUENCE [LARGE SCALE GENOMIC DNA]</scope>
    <source>
        <strain evidence="1 2">YT10-10-1</strain>
    </source>
</reference>
<dbReference type="EMBL" id="JANFWR010000007">
    <property type="protein sequence ID" value="MCW0398759.1"/>
    <property type="molecule type" value="Genomic_DNA"/>
</dbReference>
<evidence type="ECO:0000313" key="2">
    <source>
        <dbReference type="Proteomes" id="UP001320843"/>
    </source>
</evidence>
<organism evidence="1 2">
    <name type="scientific">Xanthomonas sacchari</name>
    <dbReference type="NCBI Taxonomy" id="56458"/>
    <lineage>
        <taxon>Bacteria</taxon>
        <taxon>Pseudomonadati</taxon>
        <taxon>Pseudomonadota</taxon>
        <taxon>Gammaproteobacteria</taxon>
        <taxon>Lysobacterales</taxon>
        <taxon>Lysobacteraceae</taxon>
        <taxon>Xanthomonas</taxon>
    </lineage>
</organism>
<name>A0ABT3DTY5_9XANT</name>
<accession>A0ABT3DTY5</accession>